<dbReference type="InterPro" id="IPR000182">
    <property type="entry name" value="GNAT_dom"/>
</dbReference>
<keyword evidence="2" id="KW-0808">Transferase</keyword>
<feature type="domain" description="N-acetyltransferase" evidence="1">
    <location>
        <begin position="1"/>
        <end position="158"/>
    </location>
</feature>
<evidence type="ECO:0000259" key="1">
    <source>
        <dbReference type="PROSITE" id="PS51186"/>
    </source>
</evidence>
<dbReference type="EMBL" id="FNLM01000034">
    <property type="protein sequence ID" value="SDU26594.1"/>
    <property type="molecule type" value="Genomic_DNA"/>
</dbReference>
<dbReference type="SUPFAM" id="SSF55729">
    <property type="entry name" value="Acyl-CoA N-acyltransferases (Nat)"/>
    <property type="match status" value="1"/>
</dbReference>
<dbReference type="GO" id="GO:0016747">
    <property type="term" value="F:acyltransferase activity, transferring groups other than amino-acyl groups"/>
    <property type="evidence" value="ECO:0007669"/>
    <property type="project" value="InterPro"/>
</dbReference>
<dbReference type="AlphaFoldDB" id="A0A1H2H419"/>
<accession>A0A1H2H419</accession>
<protein>
    <submittedName>
        <fullName evidence="2">Acetyltransferase (GNAT) family protein</fullName>
    </submittedName>
</protein>
<name>A0A1H2H419_9ACTN</name>
<dbReference type="RefSeq" id="WP_084811751.1">
    <property type="nucleotide sequence ID" value="NZ_FNLM01000034.1"/>
</dbReference>
<dbReference type="PROSITE" id="PS51186">
    <property type="entry name" value="GNAT"/>
    <property type="match status" value="1"/>
</dbReference>
<dbReference type="Gene3D" id="3.40.630.30">
    <property type="match status" value="1"/>
</dbReference>
<sequence>MALHQRMSGRETYMRFFALSLGDLDALAADICAEDGRHLALGAFSGTRLVGVAYLVAAPPTLHRNGRPGGPDSGEVAMVVAHDHQDHGVGTALIHNLAVRARQRGFHELTAEILAENTHMLRLVREQGWSRWIRREGAVVHLDVDLDEAAVDPGLSADK</sequence>
<dbReference type="Pfam" id="PF00583">
    <property type="entry name" value="Acetyltransf_1"/>
    <property type="match status" value="1"/>
</dbReference>
<dbReference type="STRING" id="158898.SAMN04488548_134262"/>
<evidence type="ECO:0000313" key="3">
    <source>
        <dbReference type="Proteomes" id="UP000183180"/>
    </source>
</evidence>
<dbReference type="Proteomes" id="UP000183180">
    <property type="component" value="Unassembled WGS sequence"/>
</dbReference>
<proteinExistence type="predicted"/>
<organism evidence="2 3">
    <name type="scientific">Gordonia westfalica</name>
    <dbReference type="NCBI Taxonomy" id="158898"/>
    <lineage>
        <taxon>Bacteria</taxon>
        <taxon>Bacillati</taxon>
        <taxon>Actinomycetota</taxon>
        <taxon>Actinomycetes</taxon>
        <taxon>Mycobacteriales</taxon>
        <taxon>Gordoniaceae</taxon>
        <taxon>Gordonia</taxon>
    </lineage>
</organism>
<dbReference type="OrthoDB" id="3788759at2"/>
<reference evidence="2 3" key="1">
    <citation type="submission" date="2016-10" db="EMBL/GenBank/DDBJ databases">
        <authorList>
            <person name="de Groot N.N."/>
        </authorList>
    </citation>
    <scope>NUCLEOTIDE SEQUENCE [LARGE SCALE GENOMIC DNA]</scope>
    <source>
        <strain evidence="2 3">DSM 44215</strain>
    </source>
</reference>
<gene>
    <name evidence="2" type="ORF">SAMN04488548_134262</name>
</gene>
<dbReference type="CDD" id="cd04301">
    <property type="entry name" value="NAT_SF"/>
    <property type="match status" value="1"/>
</dbReference>
<dbReference type="InterPro" id="IPR016181">
    <property type="entry name" value="Acyl_CoA_acyltransferase"/>
</dbReference>
<evidence type="ECO:0000313" key="2">
    <source>
        <dbReference type="EMBL" id="SDU26594.1"/>
    </source>
</evidence>